<dbReference type="EMBL" id="CP035492">
    <property type="protein sequence ID" value="QAY66801.1"/>
    <property type="molecule type" value="Genomic_DNA"/>
</dbReference>
<keyword evidence="3" id="KW-1003">Cell membrane</keyword>
<evidence type="ECO:0000259" key="8">
    <source>
        <dbReference type="PROSITE" id="PS50928"/>
    </source>
</evidence>
<evidence type="ECO:0000256" key="6">
    <source>
        <dbReference type="ARBA" id="ARBA00023136"/>
    </source>
</evidence>
<organism evidence="9 10">
    <name type="scientific">Paenibacillus protaetiae</name>
    <dbReference type="NCBI Taxonomy" id="2509456"/>
    <lineage>
        <taxon>Bacteria</taxon>
        <taxon>Bacillati</taxon>
        <taxon>Bacillota</taxon>
        <taxon>Bacilli</taxon>
        <taxon>Bacillales</taxon>
        <taxon>Paenibacillaceae</taxon>
        <taxon>Paenibacillus</taxon>
    </lineage>
</organism>
<protein>
    <submittedName>
        <fullName evidence="9">Carbohydrate ABC transporter permease</fullName>
    </submittedName>
</protein>
<reference evidence="9 10" key="1">
    <citation type="submission" date="2019-01" db="EMBL/GenBank/DDBJ databases">
        <title>Genome sequencing of strain FW100M-2.</title>
        <authorList>
            <person name="Heo J."/>
            <person name="Kim S.-J."/>
            <person name="Kim J.-S."/>
            <person name="Hong S.-B."/>
            <person name="Kwon S.-W."/>
        </authorList>
    </citation>
    <scope>NUCLEOTIDE SEQUENCE [LARGE SCALE GENOMIC DNA]</scope>
    <source>
        <strain evidence="9 10">FW100M-2</strain>
    </source>
</reference>
<evidence type="ECO:0000256" key="2">
    <source>
        <dbReference type="ARBA" id="ARBA00022448"/>
    </source>
</evidence>
<gene>
    <name evidence="9" type="ORF">ET464_10655</name>
</gene>
<feature type="transmembrane region" description="Helical" evidence="7">
    <location>
        <begin position="251"/>
        <end position="271"/>
    </location>
</feature>
<dbReference type="PANTHER" id="PTHR43744">
    <property type="entry name" value="ABC TRANSPORTER PERMEASE PROTEIN MG189-RELATED-RELATED"/>
    <property type="match status" value="1"/>
</dbReference>
<dbReference type="OrthoDB" id="9810086at2"/>
<proteinExistence type="inferred from homology"/>
<dbReference type="SUPFAM" id="SSF161098">
    <property type="entry name" value="MetI-like"/>
    <property type="match status" value="1"/>
</dbReference>
<feature type="transmembrane region" description="Helical" evidence="7">
    <location>
        <begin position="181"/>
        <end position="204"/>
    </location>
</feature>
<feature type="domain" description="ABC transmembrane type-1" evidence="8">
    <location>
        <begin position="73"/>
        <end position="270"/>
    </location>
</feature>
<evidence type="ECO:0000313" key="10">
    <source>
        <dbReference type="Proteomes" id="UP000293568"/>
    </source>
</evidence>
<name>A0A4V0YF82_9BACL</name>
<feature type="transmembrane region" description="Helical" evidence="7">
    <location>
        <begin position="108"/>
        <end position="128"/>
    </location>
</feature>
<dbReference type="PANTHER" id="PTHR43744:SF9">
    <property type="entry name" value="POLYGALACTURONAN_RHAMNOGALACTURONAN TRANSPORT SYSTEM PERMEASE PROTEIN YTCP"/>
    <property type="match status" value="1"/>
</dbReference>
<dbReference type="KEGG" id="pprt:ET464_10655"/>
<keyword evidence="2 7" id="KW-0813">Transport</keyword>
<dbReference type="GO" id="GO:0055085">
    <property type="term" value="P:transmembrane transport"/>
    <property type="evidence" value="ECO:0007669"/>
    <property type="project" value="InterPro"/>
</dbReference>
<feature type="transmembrane region" description="Helical" evidence="7">
    <location>
        <begin position="73"/>
        <end position="96"/>
    </location>
</feature>
<keyword evidence="10" id="KW-1185">Reference proteome</keyword>
<keyword evidence="5 7" id="KW-1133">Transmembrane helix</keyword>
<dbReference type="Proteomes" id="UP000293568">
    <property type="component" value="Chromosome"/>
</dbReference>
<feature type="transmembrane region" description="Helical" evidence="7">
    <location>
        <begin position="12"/>
        <end position="33"/>
    </location>
</feature>
<accession>A0A4V0YF82</accession>
<evidence type="ECO:0000313" key="9">
    <source>
        <dbReference type="EMBL" id="QAY66801.1"/>
    </source>
</evidence>
<evidence type="ECO:0000256" key="4">
    <source>
        <dbReference type="ARBA" id="ARBA00022692"/>
    </source>
</evidence>
<dbReference type="InterPro" id="IPR035906">
    <property type="entry name" value="MetI-like_sf"/>
</dbReference>
<comment type="subcellular location">
    <subcellularLocation>
        <location evidence="1 7">Cell membrane</location>
        <topology evidence="1 7">Multi-pass membrane protein</topology>
    </subcellularLocation>
</comment>
<dbReference type="GO" id="GO:0005886">
    <property type="term" value="C:plasma membrane"/>
    <property type="evidence" value="ECO:0007669"/>
    <property type="project" value="UniProtKB-SubCell"/>
</dbReference>
<dbReference type="InterPro" id="IPR000515">
    <property type="entry name" value="MetI-like"/>
</dbReference>
<dbReference type="PROSITE" id="PS50928">
    <property type="entry name" value="ABC_TM1"/>
    <property type="match status" value="1"/>
</dbReference>
<evidence type="ECO:0000256" key="3">
    <source>
        <dbReference type="ARBA" id="ARBA00022475"/>
    </source>
</evidence>
<evidence type="ECO:0000256" key="5">
    <source>
        <dbReference type="ARBA" id="ARBA00022989"/>
    </source>
</evidence>
<dbReference type="CDD" id="cd06261">
    <property type="entry name" value="TM_PBP2"/>
    <property type="match status" value="1"/>
</dbReference>
<dbReference type="Gene3D" id="1.10.3720.10">
    <property type="entry name" value="MetI-like"/>
    <property type="match status" value="1"/>
</dbReference>
<dbReference type="Pfam" id="PF00528">
    <property type="entry name" value="BPD_transp_1"/>
    <property type="match status" value="1"/>
</dbReference>
<sequence length="286" mass="32070">MSYEIKNKITDYIAAFIVLISVIVCLVPFLYILSQSLSSNRAIISQAVTVYPIDFNIEAYKVVFGDASMLYSLFYTVILTAGFVLLALIVTILAAYPLTKKRLKGRNAILLIMLFTMYFSGGLIPDYLNIKNLNLLNTPFALILPGMMSVYYMIILKSFFQSLPDSLEEAAHLDGCNELQILLKIVLPLSKPALATVSLLYAVFRWNYFQDALFYITDQNLYTIQLKLYNVINISQQLSGENVNVNLPSEALKAASIMFGTVPILLVYPWLQKYFVSGIMIGAVKG</sequence>
<keyword evidence="6 7" id="KW-0472">Membrane</keyword>
<evidence type="ECO:0000256" key="7">
    <source>
        <dbReference type="RuleBase" id="RU363032"/>
    </source>
</evidence>
<dbReference type="RefSeq" id="WP_129440745.1">
    <property type="nucleotide sequence ID" value="NZ_CP035492.1"/>
</dbReference>
<dbReference type="AlphaFoldDB" id="A0A4V0YF82"/>
<evidence type="ECO:0000256" key="1">
    <source>
        <dbReference type="ARBA" id="ARBA00004651"/>
    </source>
</evidence>
<keyword evidence="4 7" id="KW-0812">Transmembrane</keyword>
<comment type="similarity">
    <text evidence="7">Belongs to the binding-protein-dependent transport system permease family.</text>
</comment>
<feature type="transmembrane region" description="Helical" evidence="7">
    <location>
        <begin position="140"/>
        <end position="160"/>
    </location>
</feature>